<reference evidence="12" key="1">
    <citation type="submission" date="2016-11" db="UniProtKB">
        <authorList>
            <consortium name="WormBaseParasite"/>
        </authorList>
    </citation>
    <scope>IDENTIFICATION</scope>
</reference>
<evidence type="ECO:0000256" key="1">
    <source>
        <dbReference type="ARBA" id="ARBA00005156"/>
    </source>
</evidence>
<dbReference type="GO" id="GO:0017178">
    <property type="term" value="F:diphthine-ammonia ligase activity"/>
    <property type="evidence" value="ECO:0007669"/>
    <property type="project" value="UniProtKB-EC"/>
</dbReference>
<comment type="pathway">
    <text evidence="1">Protein modification; peptidyl-diphthamide biosynthesis.</text>
</comment>
<dbReference type="InterPro" id="IPR014729">
    <property type="entry name" value="Rossmann-like_a/b/a_fold"/>
</dbReference>
<evidence type="ECO:0000256" key="2">
    <source>
        <dbReference type="ARBA" id="ARBA00008496"/>
    </source>
</evidence>
<evidence type="ECO:0000256" key="3">
    <source>
        <dbReference type="ARBA" id="ARBA00012089"/>
    </source>
</evidence>
<evidence type="ECO:0000256" key="6">
    <source>
        <dbReference type="ARBA" id="ARBA00031202"/>
    </source>
</evidence>
<accession>A0A1I8FSR1</accession>
<dbReference type="Proteomes" id="UP000095280">
    <property type="component" value="Unplaced"/>
</dbReference>
<dbReference type="InterPro" id="IPR030662">
    <property type="entry name" value="DPH6/MJ0570"/>
</dbReference>
<feature type="domain" description="Diphthamide synthase" evidence="10">
    <location>
        <begin position="363"/>
        <end position="451"/>
    </location>
</feature>
<proteinExistence type="inferred from homology"/>
<evidence type="ECO:0000256" key="8">
    <source>
        <dbReference type="ARBA" id="ARBA00032849"/>
    </source>
</evidence>
<name>A0A1I8FSR1_9PLAT</name>
<evidence type="ECO:0000256" key="5">
    <source>
        <dbReference type="ARBA" id="ARBA00029814"/>
    </source>
</evidence>
<sequence>YNHGKIQANRRHVRLRPALVETALAPRALLEQEELSVARRKLLVDRQKLATKAAGGSAKQAESCWLGESCWWIGKGCRQIGGRLGESCWDRQRLQQKSCWIGKGCRQIGGSCWGSAKAAGGSAKAAGRSAELLVARRKLLADRQRLRQIGGAAGGSAKAAGGSAKAAGRSAGAAGGSAKAAGGSAKAAGRSAGAAGGSAKAAGGSAKAAGRSAGAAGGSAKAAGGSAKAAGRSAGAAGGSAKAAGGSAEPRSENWLVPTLPVPLSVCVCCAISYNKMKVVGLVSGGKDSCYNMIECVRSGHQIVALAHLYPPSGAEMDSFMYQTVGSEAVALYAKATGLPLYTRPIVGESRDTGSADHYASSSNSGDSEDEVEDLYKLLAEVKAGIPGLQAVSVGAILSNYQRVRVESVCERLDLQVLAFLWRRDQTELLDEMLFSGLDAILIKVAAYGLSPKRHLVRAARAANYETLALDCPLFKHGRIVLDNGHLTAAGTDSRVVVHSDDAFAPVCYLKLTGCCRLGEPKAGLEEFSAKQPSSIDRISPAVIEREFQIDAKNYPNSRGGSLYCDDDSNDLPSLRLSVINVQVAEQSGEISVAEMAKLLMSKANAAIQAAGDMSSFALVNYVYGSPELGFASRPGYRSPPARACVELATAASEVMSASILVLKEDKGSDASTVAAMHVRSRSHWAPAQHWSSSVLH</sequence>
<comment type="catalytic activity">
    <reaction evidence="9">
        <text>diphthine-[translation elongation factor 2] + NH4(+) + ATP = diphthamide-[translation elongation factor 2] + AMP + diphosphate + H(+)</text>
        <dbReference type="Rhea" id="RHEA:19753"/>
        <dbReference type="Rhea" id="RHEA-COMP:10172"/>
        <dbReference type="Rhea" id="RHEA-COMP:10174"/>
        <dbReference type="ChEBI" id="CHEBI:15378"/>
        <dbReference type="ChEBI" id="CHEBI:16692"/>
        <dbReference type="ChEBI" id="CHEBI:28938"/>
        <dbReference type="ChEBI" id="CHEBI:30616"/>
        <dbReference type="ChEBI" id="CHEBI:33019"/>
        <dbReference type="ChEBI" id="CHEBI:82696"/>
        <dbReference type="ChEBI" id="CHEBI:456215"/>
        <dbReference type="EC" id="6.3.1.14"/>
    </reaction>
</comment>
<dbReference type="Gene3D" id="6.10.250.1010">
    <property type="match status" value="1"/>
</dbReference>
<organism evidence="11 12">
    <name type="scientific">Macrostomum lignano</name>
    <dbReference type="NCBI Taxonomy" id="282301"/>
    <lineage>
        <taxon>Eukaryota</taxon>
        <taxon>Metazoa</taxon>
        <taxon>Spiralia</taxon>
        <taxon>Lophotrochozoa</taxon>
        <taxon>Platyhelminthes</taxon>
        <taxon>Rhabditophora</taxon>
        <taxon>Macrostomorpha</taxon>
        <taxon>Macrostomida</taxon>
        <taxon>Macrostomidae</taxon>
        <taxon>Macrostomum</taxon>
    </lineage>
</organism>
<evidence type="ECO:0000313" key="12">
    <source>
        <dbReference type="WBParaSite" id="maker-unitig_46743-snap-gene-0.2-mRNA-1"/>
    </source>
</evidence>
<evidence type="ECO:0000313" key="11">
    <source>
        <dbReference type="Proteomes" id="UP000095280"/>
    </source>
</evidence>
<evidence type="ECO:0000256" key="7">
    <source>
        <dbReference type="ARBA" id="ARBA00031552"/>
    </source>
</evidence>
<feature type="domain" description="Diphthamide synthase" evidence="10">
    <location>
        <begin position="277"/>
        <end position="353"/>
    </location>
</feature>
<evidence type="ECO:0000259" key="10">
    <source>
        <dbReference type="Pfam" id="PF01902"/>
    </source>
</evidence>
<dbReference type="CDD" id="cd01994">
    <property type="entry name" value="AANH_PF0828-like"/>
    <property type="match status" value="1"/>
</dbReference>
<dbReference type="EC" id="6.3.1.14" evidence="3"/>
<dbReference type="UniPathway" id="UPA00559"/>
<dbReference type="AlphaFoldDB" id="A0A1I8FSR1"/>
<keyword evidence="11" id="KW-1185">Reference proteome</keyword>
<dbReference type="PANTHER" id="PTHR12196:SF2">
    <property type="entry name" value="DIPHTHINE--AMMONIA LIGASE"/>
    <property type="match status" value="1"/>
</dbReference>
<dbReference type="SUPFAM" id="SSF52402">
    <property type="entry name" value="Adenine nucleotide alpha hydrolases-like"/>
    <property type="match status" value="1"/>
</dbReference>
<protein>
    <recommendedName>
        <fullName evidence="4">Diphthine--ammonia ligase</fullName>
        <ecNumber evidence="3">6.3.1.14</ecNumber>
    </recommendedName>
    <alternativeName>
        <fullName evidence="6">ATP-binding domain-containing protein 4</fullName>
    </alternativeName>
    <alternativeName>
        <fullName evidence="5">Diphthamide synthase</fullName>
    </alternativeName>
    <alternativeName>
        <fullName evidence="7">Diphthamide synthetase</fullName>
    </alternativeName>
    <alternativeName>
        <fullName evidence="8">Protein DPH6 homolog</fullName>
    </alternativeName>
</protein>
<evidence type="ECO:0000256" key="4">
    <source>
        <dbReference type="ARBA" id="ARBA00018426"/>
    </source>
</evidence>
<dbReference type="Gene3D" id="3.40.50.620">
    <property type="entry name" value="HUPs"/>
    <property type="match status" value="1"/>
</dbReference>
<dbReference type="WBParaSite" id="maker-unitig_46743-snap-gene-0.2-mRNA-1">
    <property type="protein sequence ID" value="maker-unitig_46743-snap-gene-0.2-mRNA-1"/>
    <property type="gene ID" value="maker-unitig_46743-snap-gene-0.2"/>
</dbReference>
<dbReference type="GO" id="GO:0017183">
    <property type="term" value="P:protein histidyl modification to diphthamide"/>
    <property type="evidence" value="ECO:0007669"/>
    <property type="project" value="UniProtKB-UniPathway"/>
</dbReference>
<dbReference type="PANTHER" id="PTHR12196">
    <property type="entry name" value="DOMAIN OF UNKNOWN FUNCTION 71 DUF71 -CONTAINING PROTEIN"/>
    <property type="match status" value="1"/>
</dbReference>
<dbReference type="InterPro" id="IPR002761">
    <property type="entry name" value="Diphthami_syn_dom"/>
</dbReference>
<dbReference type="FunFam" id="3.40.50.620:FF:000145">
    <property type="entry name" value="ATP-binding domain containing protein"/>
    <property type="match status" value="1"/>
</dbReference>
<evidence type="ECO:0000256" key="9">
    <source>
        <dbReference type="ARBA" id="ARBA00048108"/>
    </source>
</evidence>
<dbReference type="Pfam" id="PF01902">
    <property type="entry name" value="Diphthami_syn_2"/>
    <property type="match status" value="2"/>
</dbReference>
<dbReference type="NCBIfam" id="TIGR00290">
    <property type="entry name" value="MJ0570_dom"/>
    <property type="match status" value="1"/>
</dbReference>
<comment type="similarity">
    <text evidence="2">Belongs to the Diphthine--ammonia ligase family.</text>
</comment>